<reference evidence="1" key="1">
    <citation type="journal article" date="2014" name="Front. Microbiol.">
        <title>High frequency of phylogenetically diverse reductive dehalogenase-homologous genes in deep subseafloor sedimentary metagenomes.</title>
        <authorList>
            <person name="Kawai M."/>
            <person name="Futagami T."/>
            <person name="Toyoda A."/>
            <person name="Takaki Y."/>
            <person name="Nishi S."/>
            <person name="Hori S."/>
            <person name="Arai W."/>
            <person name="Tsubouchi T."/>
            <person name="Morono Y."/>
            <person name="Uchiyama I."/>
            <person name="Ito T."/>
            <person name="Fujiyama A."/>
            <person name="Inagaki F."/>
            <person name="Takami H."/>
        </authorList>
    </citation>
    <scope>NUCLEOTIDE SEQUENCE</scope>
    <source>
        <strain evidence="1">Expedition CK06-06</strain>
    </source>
</reference>
<organism evidence="1">
    <name type="scientific">marine sediment metagenome</name>
    <dbReference type="NCBI Taxonomy" id="412755"/>
    <lineage>
        <taxon>unclassified sequences</taxon>
        <taxon>metagenomes</taxon>
        <taxon>ecological metagenomes</taxon>
    </lineage>
</organism>
<gene>
    <name evidence="1" type="ORF">S12H4_23714</name>
</gene>
<proteinExistence type="predicted"/>
<evidence type="ECO:0000313" key="1">
    <source>
        <dbReference type="EMBL" id="GAI73051.1"/>
    </source>
</evidence>
<protein>
    <submittedName>
        <fullName evidence="1">Uncharacterized protein</fullName>
    </submittedName>
</protein>
<comment type="caution">
    <text evidence="1">The sequence shown here is derived from an EMBL/GenBank/DDBJ whole genome shotgun (WGS) entry which is preliminary data.</text>
</comment>
<name>X1S1M3_9ZZZZ</name>
<sequence length="89" mass="9598">MTGYAAFMSYCLALPPVVPTEVTFYSDAHPEVTSVDGRLYYLKTNQAFSFIVAGPGSGSDDSSDYLNATIYSGEQLDTFSAVAFFDLSP</sequence>
<accession>X1S1M3</accession>
<dbReference type="AlphaFoldDB" id="X1S1M3"/>
<dbReference type="EMBL" id="BARW01012666">
    <property type="protein sequence ID" value="GAI73051.1"/>
    <property type="molecule type" value="Genomic_DNA"/>
</dbReference>